<evidence type="ECO:0000313" key="3">
    <source>
        <dbReference type="Proteomes" id="UP000045706"/>
    </source>
</evidence>
<dbReference type="EMBL" id="CVQI01037364">
    <property type="protein sequence ID" value="CRK48286.1"/>
    <property type="molecule type" value="Genomic_DNA"/>
</dbReference>
<dbReference type="Proteomes" id="UP000045706">
    <property type="component" value="Unassembled WGS sequence"/>
</dbReference>
<name>A0A0G4NPP6_VERLO</name>
<gene>
    <name evidence="2" type="ORF">BN1723_020514</name>
</gene>
<protein>
    <recommendedName>
        <fullName evidence="4">Alpha-1,3/1,6-mannosyltransferase ALG2</fullName>
    </recommendedName>
</protein>
<dbReference type="PANTHER" id="PTHR45918">
    <property type="entry name" value="ALPHA-1,3/1,6-MANNOSYLTRANSFERASE ALG2"/>
    <property type="match status" value="1"/>
</dbReference>
<reference evidence="3" key="1">
    <citation type="submission" date="2015-05" db="EMBL/GenBank/DDBJ databases">
        <authorList>
            <person name="Fogelqvist Johan"/>
        </authorList>
    </citation>
    <scope>NUCLEOTIDE SEQUENCE [LARGE SCALE GENOMIC DNA]</scope>
</reference>
<organism evidence="2 3">
    <name type="scientific">Verticillium longisporum</name>
    <name type="common">Verticillium dahliae var. longisporum</name>
    <dbReference type="NCBI Taxonomy" id="100787"/>
    <lineage>
        <taxon>Eukaryota</taxon>
        <taxon>Fungi</taxon>
        <taxon>Dikarya</taxon>
        <taxon>Ascomycota</taxon>
        <taxon>Pezizomycotina</taxon>
        <taxon>Sordariomycetes</taxon>
        <taxon>Hypocreomycetidae</taxon>
        <taxon>Glomerellales</taxon>
        <taxon>Plectosphaerellaceae</taxon>
        <taxon>Verticillium</taxon>
    </lineage>
</organism>
<evidence type="ECO:0008006" key="4">
    <source>
        <dbReference type="Google" id="ProtNLM"/>
    </source>
</evidence>
<feature type="non-terminal residue" evidence="2">
    <location>
        <position position="104"/>
    </location>
</feature>
<sequence length="104" mass="12072">RLRPTNFFADQLSAGLPLLQWLYPDTPIFFYCHFPDLLLARGRDNFLKRAYRVPFDLLEQWSMGFAAVIAVNSSFTKKVAADTWPSLAKRKDFKVLYPCIELDP</sequence>
<evidence type="ECO:0000256" key="1">
    <source>
        <dbReference type="ARBA" id="ARBA00022679"/>
    </source>
</evidence>
<dbReference type="GO" id="GO:0004378">
    <property type="term" value="F:GDP-Man:Man(1)GlcNAc(2)-PP-Dol alpha-1,3-mannosyltransferase activity"/>
    <property type="evidence" value="ECO:0007669"/>
    <property type="project" value="InterPro"/>
</dbReference>
<dbReference type="GO" id="GO:0012505">
    <property type="term" value="C:endomembrane system"/>
    <property type="evidence" value="ECO:0007669"/>
    <property type="project" value="TreeGrafter"/>
</dbReference>
<dbReference type="SUPFAM" id="SSF53756">
    <property type="entry name" value="UDP-Glycosyltransferase/glycogen phosphorylase"/>
    <property type="match status" value="1"/>
</dbReference>
<evidence type="ECO:0000313" key="2">
    <source>
        <dbReference type="EMBL" id="CRK48286.1"/>
    </source>
</evidence>
<proteinExistence type="predicted"/>
<dbReference type="PANTHER" id="PTHR45918:SF1">
    <property type="entry name" value="ALPHA-1,3_1,6-MANNOSYLTRANSFERASE ALG2"/>
    <property type="match status" value="1"/>
</dbReference>
<dbReference type="AlphaFoldDB" id="A0A0G4NPP6"/>
<accession>A0A0G4NPP6</accession>
<feature type="non-terminal residue" evidence="2">
    <location>
        <position position="1"/>
    </location>
</feature>
<keyword evidence="1" id="KW-0808">Transferase</keyword>
<dbReference type="InterPro" id="IPR027054">
    <property type="entry name" value="ALG2"/>
</dbReference>